<proteinExistence type="predicted"/>
<protein>
    <submittedName>
        <fullName evidence="1">Subtilisin-like protease SBT1.8</fullName>
    </submittedName>
</protein>
<organism evidence="1 2">
    <name type="scientific">Camellia lanceoleosa</name>
    <dbReference type="NCBI Taxonomy" id="1840588"/>
    <lineage>
        <taxon>Eukaryota</taxon>
        <taxon>Viridiplantae</taxon>
        <taxon>Streptophyta</taxon>
        <taxon>Embryophyta</taxon>
        <taxon>Tracheophyta</taxon>
        <taxon>Spermatophyta</taxon>
        <taxon>Magnoliopsida</taxon>
        <taxon>eudicotyledons</taxon>
        <taxon>Gunneridae</taxon>
        <taxon>Pentapetalae</taxon>
        <taxon>asterids</taxon>
        <taxon>Ericales</taxon>
        <taxon>Theaceae</taxon>
        <taxon>Camellia</taxon>
    </lineage>
</organism>
<evidence type="ECO:0000313" key="2">
    <source>
        <dbReference type="Proteomes" id="UP001060215"/>
    </source>
</evidence>
<sequence>MNQFGRDYQSPEDGTGHGTHMASTAAGTLFKHTNLFGFVEGTTKEIASNARIAMYKAGEIETPYYTNNIARSGFAAMMKGIFVICAAGNDGPLSKSVVNTAP</sequence>
<dbReference type="EMBL" id="CM045758">
    <property type="protein sequence ID" value="KAI8030519.1"/>
    <property type="molecule type" value="Genomic_DNA"/>
</dbReference>
<dbReference type="Proteomes" id="UP001060215">
    <property type="component" value="Chromosome 1"/>
</dbReference>
<name>A0ACC0J140_9ERIC</name>
<accession>A0ACC0J140</accession>
<evidence type="ECO:0000313" key="1">
    <source>
        <dbReference type="EMBL" id="KAI8030519.1"/>
    </source>
</evidence>
<gene>
    <name evidence="1" type="ORF">LOK49_LG01G03400</name>
</gene>
<keyword evidence="2" id="KW-1185">Reference proteome</keyword>
<comment type="caution">
    <text evidence="1">The sequence shown here is derived from an EMBL/GenBank/DDBJ whole genome shotgun (WGS) entry which is preliminary data.</text>
</comment>
<reference evidence="1 2" key="1">
    <citation type="journal article" date="2022" name="Plant J.">
        <title>Chromosome-level genome of Camellia lanceoleosa provides a valuable resource for understanding genome evolution and self-incompatibility.</title>
        <authorList>
            <person name="Gong W."/>
            <person name="Xiao S."/>
            <person name="Wang L."/>
            <person name="Liao Z."/>
            <person name="Chang Y."/>
            <person name="Mo W."/>
            <person name="Hu G."/>
            <person name="Li W."/>
            <person name="Zhao G."/>
            <person name="Zhu H."/>
            <person name="Hu X."/>
            <person name="Ji K."/>
            <person name="Xiang X."/>
            <person name="Song Q."/>
            <person name="Yuan D."/>
            <person name="Jin S."/>
            <person name="Zhang L."/>
        </authorList>
    </citation>
    <scope>NUCLEOTIDE SEQUENCE [LARGE SCALE GENOMIC DNA]</scope>
    <source>
        <strain evidence="1">SQ_2022a</strain>
    </source>
</reference>